<evidence type="ECO:0000256" key="1">
    <source>
        <dbReference type="SAM" id="MobiDB-lite"/>
    </source>
</evidence>
<dbReference type="EMBL" id="CAUOFW020002647">
    <property type="protein sequence ID" value="CAK9155152.1"/>
    <property type="molecule type" value="Genomic_DNA"/>
</dbReference>
<feature type="region of interest" description="Disordered" evidence="1">
    <location>
        <begin position="46"/>
        <end position="86"/>
    </location>
</feature>
<evidence type="ECO:0000313" key="2">
    <source>
        <dbReference type="EMBL" id="CAK9155152.1"/>
    </source>
</evidence>
<organism evidence="3 4">
    <name type="scientific">Ilex paraguariensis</name>
    <name type="common">yerba mate</name>
    <dbReference type="NCBI Taxonomy" id="185542"/>
    <lineage>
        <taxon>Eukaryota</taxon>
        <taxon>Viridiplantae</taxon>
        <taxon>Streptophyta</taxon>
        <taxon>Embryophyta</taxon>
        <taxon>Tracheophyta</taxon>
        <taxon>Spermatophyta</taxon>
        <taxon>Magnoliopsida</taxon>
        <taxon>eudicotyledons</taxon>
        <taxon>Gunneridae</taxon>
        <taxon>Pentapetalae</taxon>
        <taxon>asterids</taxon>
        <taxon>campanulids</taxon>
        <taxon>Aquifoliales</taxon>
        <taxon>Aquifoliaceae</taxon>
        <taxon>Ilex</taxon>
    </lineage>
</organism>
<proteinExistence type="predicted"/>
<evidence type="ECO:0000313" key="4">
    <source>
        <dbReference type="Proteomes" id="UP001642360"/>
    </source>
</evidence>
<protein>
    <submittedName>
        <fullName evidence="3">Uncharacterized protein</fullName>
    </submittedName>
</protein>
<dbReference type="EMBL" id="CAUOFW020002647">
    <property type="protein sequence ID" value="CAK9155153.1"/>
    <property type="molecule type" value="Genomic_DNA"/>
</dbReference>
<evidence type="ECO:0000313" key="3">
    <source>
        <dbReference type="EMBL" id="CAK9155153.1"/>
    </source>
</evidence>
<name>A0ABC8SDZ2_9AQUA</name>
<reference evidence="3 4" key="1">
    <citation type="submission" date="2024-02" db="EMBL/GenBank/DDBJ databases">
        <authorList>
            <person name="Vignale AGUSTIN F."/>
            <person name="Sosa J E."/>
            <person name="Modenutti C."/>
        </authorList>
    </citation>
    <scope>NUCLEOTIDE SEQUENCE [LARGE SCALE GENOMIC DNA]</scope>
</reference>
<gene>
    <name evidence="2" type="ORF">ILEXP_LOCUS23544</name>
    <name evidence="3" type="ORF">ILEXP_LOCUS23545</name>
</gene>
<comment type="caution">
    <text evidence="3">The sequence shown here is derived from an EMBL/GenBank/DDBJ whole genome shotgun (WGS) entry which is preliminary data.</text>
</comment>
<dbReference type="AlphaFoldDB" id="A0ABC8SDZ2"/>
<accession>A0ABC8SDZ2</accession>
<dbReference type="Proteomes" id="UP001642360">
    <property type="component" value="Unassembled WGS sequence"/>
</dbReference>
<sequence length="86" mass="9442">MDANETLEQPKHFSYGKTRYVILNHLRHTQKASNHNNGNVVLETSMVHSSEGSTISDEECHMESDAESSCSPQPVAGNSLPESDAQ</sequence>
<feature type="compositionally biased region" description="Polar residues" evidence="1">
    <location>
        <begin position="46"/>
        <end position="55"/>
    </location>
</feature>
<keyword evidence="4" id="KW-1185">Reference proteome</keyword>